<dbReference type="Proteomes" id="UP000315112">
    <property type="component" value="Unassembled WGS sequence"/>
</dbReference>
<dbReference type="RefSeq" id="WP_145873253.1">
    <property type="nucleotide sequence ID" value="NZ_CP046904.1"/>
</dbReference>
<dbReference type="EMBL" id="VLKW01000001">
    <property type="protein sequence ID" value="TWI51169.1"/>
    <property type="molecule type" value="Genomic_DNA"/>
</dbReference>
<dbReference type="InterPro" id="IPR012318">
    <property type="entry name" value="HTH_CRP"/>
</dbReference>
<accession>A0A562Q373</accession>
<dbReference type="Proteomes" id="UP000437862">
    <property type="component" value="Chromosome"/>
</dbReference>
<dbReference type="EMBL" id="CP046904">
    <property type="protein sequence ID" value="QGZ43209.1"/>
    <property type="molecule type" value="Genomic_DNA"/>
</dbReference>
<dbReference type="PANTHER" id="PTHR34322">
    <property type="entry name" value="TRANSPOSASE, Y1_TNP DOMAIN-CONTAINING"/>
    <property type="match status" value="1"/>
</dbReference>
<reference evidence="3" key="2">
    <citation type="submission" date="2019-07" db="EMBL/GenBank/DDBJ databases">
        <authorList>
            <person name="Whitman W."/>
            <person name="Huntemann M."/>
            <person name="Clum A."/>
            <person name="Pillay M."/>
            <person name="Palaniappan K."/>
            <person name="Varghese N."/>
            <person name="Mikhailova N."/>
            <person name="Stamatis D."/>
            <person name="Reddy T."/>
            <person name="Daum C."/>
            <person name="Shapiro N."/>
            <person name="Ivanova N."/>
            <person name="Kyrpides N."/>
            <person name="Woyke T."/>
        </authorList>
    </citation>
    <scope>NUCLEOTIDE SEQUENCE</scope>
    <source>
        <strain evidence="3">CGMCC 1.10685</strain>
    </source>
</reference>
<dbReference type="InterPro" id="IPR002686">
    <property type="entry name" value="Transposase_17"/>
</dbReference>
<reference evidence="2 5" key="3">
    <citation type="submission" date="2019-12" db="EMBL/GenBank/DDBJ databases">
        <title>Draft Genome Sequences of Six Type Strains of the Genus Massilia.</title>
        <authorList>
            <person name="Miess H."/>
            <person name="Frediansyah A."/>
            <person name="Goeker M."/>
            <person name="Gross H."/>
        </authorList>
    </citation>
    <scope>NUCLEOTIDE SEQUENCE [LARGE SCALE GENOMIC DNA]</scope>
    <source>
        <strain evidence="2 5">DSM 26639</strain>
    </source>
</reference>
<keyword evidence="5" id="KW-1185">Reference proteome</keyword>
<name>A0A562Q373_9BURK</name>
<feature type="domain" description="Transposase IS200-like" evidence="1">
    <location>
        <begin position="9"/>
        <end position="123"/>
    </location>
</feature>
<organism evidence="3 4">
    <name type="scientific">Pseudoduganella flava</name>
    <dbReference type="NCBI Taxonomy" id="871742"/>
    <lineage>
        <taxon>Bacteria</taxon>
        <taxon>Pseudomonadati</taxon>
        <taxon>Pseudomonadota</taxon>
        <taxon>Betaproteobacteria</taxon>
        <taxon>Burkholderiales</taxon>
        <taxon>Oxalobacteraceae</taxon>
        <taxon>Telluria group</taxon>
        <taxon>Pseudoduganella</taxon>
    </lineage>
</organism>
<dbReference type="GO" id="GO:0006355">
    <property type="term" value="P:regulation of DNA-templated transcription"/>
    <property type="evidence" value="ECO:0007669"/>
    <property type="project" value="InterPro"/>
</dbReference>
<evidence type="ECO:0000313" key="2">
    <source>
        <dbReference type="EMBL" id="QGZ43209.1"/>
    </source>
</evidence>
<reference evidence="3 4" key="1">
    <citation type="journal article" date="2015" name="Stand. Genomic Sci.">
        <title>Genomic Encyclopedia of Bacterial and Archaeal Type Strains, Phase III: the genomes of soil and plant-associated and newly described type strains.</title>
        <authorList>
            <person name="Whitman W.B."/>
            <person name="Woyke T."/>
            <person name="Klenk H.P."/>
            <person name="Zhou Y."/>
            <person name="Lilburn T.G."/>
            <person name="Beck B.J."/>
            <person name="De Vos P."/>
            <person name="Vandamme P."/>
            <person name="Eisen J.A."/>
            <person name="Garrity G."/>
            <person name="Hugenholtz P."/>
            <person name="Kyrpides N.C."/>
        </authorList>
    </citation>
    <scope>NUCLEOTIDE SEQUENCE [LARGE SCALE GENOMIC DNA]</scope>
    <source>
        <strain evidence="3 4">CGMCC 1.10685</strain>
    </source>
</reference>
<dbReference type="GO" id="GO:0003677">
    <property type="term" value="F:DNA binding"/>
    <property type="evidence" value="ECO:0007669"/>
    <property type="project" value="InterPro"/>
</dbReference>
<dbReference type="SMART" id="SM01321">
    <property type="entry name" value="Y1_Tnp"/>
    <property type="match status" value="1"/>
</dbReference>
<proteinExistence type="predicted"/>
<dbReference type="GO" id="GO:0004803">
    <property type="term" value="F:transposase activity"/>
    <property type="evidence" value="ECO:0007669"/>
    <property type="project" value="InterPro"/>
</dbReference>
<dbReference type="InterPro" id="IPR036515">
    <property type="entry name" value="Transposase_17_sf"/>
</dbReference>
<dbReference type="Pfam" id="PF00325">
    <property type="entry name" value="Crp"/>
    <property type="match status" value="1"/>
</dbReference>
<dbReference type="Gene3D" id="3.30.70.1290">
    <property type="entry name" value="Transposase IS200-like"/>
    <property type="match status" value="1"/>
</dbReference>
<evidence type="ECO:0000313" key="5">
    <source>
        <dbReference type="Proteomes" id="UP000437862"/>
    </source>
</evidence>
<gene>
    <name evidence="2" type="ORF">GO485_20670</name>
    <name evidence="3" type="ORF">IP92_00152</name>
</gene>
<dbReference type="SUPFAM" id="SSF143422">
    <property type="entry name" value="Transposase IS200-like"/>
    <property type="match status" value="1"/>
</dbReference>
<evidence type="ECO:0000259" key="1">
    <source>
        <dbReference type="SMART" id="SM01321"/>
    </source>
</evidence>
<dbReference type="AlphaFoldDB" id="A0A562Q373"/>
<dbReference type="Pfam" id="PF01797">
    <property type="entry name" value="Y1_Tnp"/>
    <property type="match status" value="1"/>
</dbReference>
<dbReference type="GO" id="GO:0006313">
    <property type="term" value="P:DNA transposition"/>
    <property type="evidence" value="ECO:0007669"/>
    <property type="project" value="InterPro"/>
</dbReference>
<dbReference type="OrthoDB" id="9814067at2"/>
<dbReference type="PANTHER" id="PTHR34322:SF2">
    <property type="entry name" value="TRANSPOSASE IS200-LIKE DOMAIN-CONTAINING PROTEIN"/>
    <property type="match status" value="1"/>
</dbReference>
<evidence type="ECO:0000313" key="4">
    <source>
        <dbReference type="Proteomes" id="UP000315112"/>
    </source>
</evidence>
<sequence length="255" mass="29430">MARSLRTQYPGALYHITSRGNRRANIYVDEYDYLMWQELLGKTVDRFSFLVHAFCQMPNHFHLLLETVEANLSDGMRYLNGTYGQKFNWRHKHVGHVVQGRFFSDVVNRDAQLLAVSRYIAQNPVRAELVSDADGWRWGSHRHLSGDLSAPPWLQTEWLLSQFSTGSLKCAQAKYRAFVDAVPLAENPLQPDSERSFAPREALSLQQYQQRYSDPNEAMAMAYLSASYTRQEIAEYFGVSIKTVGRAIARFKLRR</sequence>
<evidence type="ECO:0000313" key="3">
    <source>
        <dbReference type="EMBL" id="TWI51169.1"/>
    </source>
</evidence>
<protein>
    <submittedName>
        <fullName evidence="2">Addiction module toxin RelE</fullName>
    </submittedName>
    <submittedName>
        <fullName evidence="3">REP element-mobilizing transposase RayT</fullName>
    </submittedName>
</protein>